<keyword evidence="2" id="KW-1185">Reference proteome</keyword>
<organism evidence="1 2">
    <name type="scientific">Allokutzneria albata</name>
    <name type="common">Kibdelosporangium albatum</name>
    <dbReference type="NCBI Taxonomy" id="211114"/>
    <lineage>
        <taxon>Bacteria</taxon>
        <taxon>Bacillati</taxon>
        <taxon>Actinomycetota</taxon>
        <taxon>Actinomycetes</taxon>
        <taxon>Pseudonocardiales</taxon>
        <taxon>Pseudonocardiaceae</taxon>
        <taxon>Allokutzneria</taxon>
    </lineage>
</organism>
<evidence type="ECO:0000313" key="2">
    <source>
        <dbReference type="Proteomes" id="UP000183376"/>
    </source>
</evidence>
<protein>
    <submittedName>
        <fullName evidence="1">Uncharacterized protein</fullName>
    </submittedName>
</protein>
<evidence type="ECO:0000313" key="1">
    <source>
        <dbReference type="EMBL" id="SDN61632.1"/>
    </source>
</evidence>
<gene>
    <name evidence="1" type="ORF">SAMN04489726_7435</name>
</gene>
<name>A0A1H0CUR7_ALLAB</name>
<reference evidence="1 2" key="1">
    <citation type="submission" date="2016-10" db="EMBL/GenBank/DDBJ databases">
        <authorList>
            <person name="de Groot N.N."/>
        </authorList>
    </citation>
    <scope>NUCLEOTIDE SEQUENCE [LARGE SCALE GENOMIC DNA]</scope>
    <source>
        <strain evidence="1 2">DSM 44149</strain>
    </source>
</reference>
<dbReference type="STRING" id="211114.SAMN04489726_7435"/>
<dbReference type="OrthoDB" id="3705364at2"/>
<dbReference type="EMBL" id="LT629701">
    <property type="protein sequence ID" value="SDN61632.1"/>
    <property type="molecule type" value="Genomic_DNA"/>
</dbReference>
<dbReference type="AlphaFoldDB" id="A0A1H0CUR7"/>
<proteinExistence type="predicted"/>
<accession>A0A1H0CUR7</accession>
<dbReference type="RefSeq" id="WP_030428609.1">
    <property type="nucleotide sequence ID" value="NZ_JOEF01000004.1"/>
</dbReference>
<sequence>MTAWDDAPPPDTPYQDMRDSLDRVNAQLGQGITYDKVTADWVKKELNEMINIAEKEVQKAAEFYVNTQNINLGKSKAGQAIRAKIVARASDQEGGALRFWVDYHKALITYRNKVASMAQEWERADRNSADNLPGSPR</sequence>
<dbReference type="Proteomes" id="UP000183376">
    <property type="component" value="Chromosome I"/>
</dbReference>